<accession>A0ABU1J6E4</accession>
<comment type="caution">
    <text evidence="3">The sequence shown here is derived from an EMBL/GenBank/DDBJ whole genome shotgun (WGS) entry which is preliminary data.</text>
</comment>
<evidence type="ECO:0000313" key="4">
    <source>
        <dbReference type="Proteomes" id="UP001185069"/>
    </source>
</evidence>
<sequence>MPDTPPDQPAHGLSWFDAVDWCNRASELVGLRPACRRSGRTVDWNPAADGYRLPSEAEWEFACPAGSTGPGYGPLHDIAWTAADGLPGPARVARKLPNRFGRYDTLGNVWEWCWDYADPARYSDYRSFRGGGWADQAWHVRASVRRSSAPEVSLEDLGFRIVCGPAAAENGAAAQGWSAAADQPWAKTKGPLPVCWTPLRVAERTATPSGRASRAGSGPVRPDPGARP</sequence>
<dbReference type="SUPFAM" id="SSF56436">
    <property type="entry name" value="C-type lectin-like"/>
    <property type="match status" value="1"/>
</dbReference>
<keyword evidence="4" id="KW-1185">Reference proteome</keyword>
<dbReference type="InterPro" id="IPR005532">
    <property type="entry name" value="SUMF_dom"/>
</dbReference>
<evidence type="ECO:0000313" key="3">
    <source>
        <dbReference type="EMBL" id="MDR6267987.1"/>
    </source>
</evidence>
<dbReference type="InterPro" id="IPR042095">
    <property type="entry name" value="SUMF_sf"/>
</dbReference>
<reference evidence="3 4" key="1">
    <citation type="submission" date="2023-07" db="EMBL/GenBank/DDBJ databases">
        <title>Sequencing the genomes of 1000 actinobacteria strains.</title>
        <authorList>
            <person name="Klenk H.-P."/>
        </authorList>
    </citation>
    <scope>NUCLEOTIDE SEQUENCE [LARGE SCALE GENOMIC DNA]</scope>
    <source>
        <strain evidence="3 4">DSM 14555</strain>
    </source>
</reference>
<feature type="domain" description="Sulfatase-modifying factor enzyme-like" evidence="2">
    <location>
        <begin position="4"/>
        <end position="162"/>
    </location>
</feature>
<gene>
    <name evidence="3" type="ORF">JOE69_000225</name>
</gene>
<feature type="region of interest" description="Disordered" evidence="1">
    <location>
        <begin position="204"/>
        <end position="228"/>
    </location>
</feature>
<evidence type="ECO:0000256" key="1">
    <source>
        <dbReference type="SAM" id="MobiDB-lite"/>
    </source>
</evidence>
<dbReference type="InterPro" id="IPR051043">
    <property type="entry name" value="Sulfatase_Mod_Factor_Kinase"/>
</dbReference>
<dbReference type="RefSeq" id="WP_309795342.1">
    <property type="nucleotide sequence ID" value="NZ_BAAAHY010000006.1"/>
</dbReference>
<dbReference type="PANTHER" id="PTHR23150">
    <property type="entry name" value="SULFATASE MODIFYING FACTOR 1, 2"/>
    <property type="match status" value="1"/>
</dbReference>
<dbReference type="Gene3D" id="3.90.1580.10">
    <property type="entry name" value="paralog of FGE (formylglycine-generating enzyme)"/>
    <property type="match status" value="1"/>
</dbReference>
<dbReference type="PANTHER" id="PTHR23150:SF19">
    <property type="entry name" value="FORMYLGLYCINE-GENERATING ENZYME"/>
    <property type="match status" value="1"/>
</dbReference>
<organism evidence="3 4">
    <name type="scientific">Arthrobacter russicus</name>
    <dbReference type="NCBI Taxonomy" id="172040"/>
    <lineage>
        <taxon>Bacteria</taxon>
        <taxon>Bacillati</taxon>
        <taxon>Actinomycetota</taxon>
        <taxon>Actinomycetes</taxon>
        <taxon>Micrococcales</taxon>
        <taxon>Micrococcaceae</taxon>
        <taxon>Arthrobacter</taxon>
    </lineage>
</organism>
<evidence type="ECO:0000259" key="2">
    <source>
        <dbReference type="Pfam" id="PF03781"/>
    </source>
</evidence>
<dbReference type="InterPro" id="IPR016187">
    <property type="entry name" value="CTDL_fold"/>
</dbReference>
<protein>
    <submittedName>
        <fullName evidence="3">Formylglycine-generating enzyme required for sulfatase activity</fullName>
    </submittedName>
</protein>
<dbReference type="EMBL" id="JAVDQF010000001">
    <property type="protein sequence ID" value="MDR6267987.1"/>
    <property type="molecule type" value="Genomic_DNA"/>
</dbReference>
<dbReference type="Proteomes" id="UP001185069">
    <property type="component" value="Unassembled WGS sequence"/>
</dbReference>
<dbReference type="Pfam" id="PF03781">
    <property type="entry name" value="FGE-sulfatase"/>
    <property type="match status" value="1"/>
</dbReference>
<name>A0ABU1J6E4_9MICC</name>
<proteinExistence type="predicted"/>